<name>A0A822ZWR0_NELNU</name>
<dbReference type="AlphaFoldDB" id="A0A822ZWR0"/>
<protein>
    <submittedName>
        <fullName evidence="1">Uncharacterized protein</fullName>
    </submittedName>
</protein>
<dbReference type="Proteomes" id="UP000607653">
    <property type="component" value="Unassembled WGS sequence"/>
</dbReference>
<gene>
    <name evidence="1" type="ORF">HUJ06_017616</name>
</gene>
<reference evidence="1 2" key="1">
    <citation type="journal article" date="2020" name="Mol. Biol. Evol.">
        <title>Distinct Expression and Methylation Patterns for Genes with Different Fates following a Single Whole-Genome Duplication in Flowering Plants.</title>
        <authorList>
            <person name="Shi T."/>
            <person name="Rahmani R.S."/>
            <person name="Gugger P.F."/>
            <person name="Wang M."/>
            <person name="Li H."/>
            <person name="Zhang Y."/>
            <person name="Li Z."/>
            <person name="Wang Q."/>
            <person name="Van de Peer Y."/>
            <person name="Marchal K."/>
            <person name="Chen J."/>
        </authorList>
    </citation>
    <scope>NUCLEOTIDE SEQUENCE [LARGE SCALE GENOMIC DNA]</scope>
    <source>
        <tissue evidence="1">Leaf</tissue>
    </source>
</reference>
<sequence>MQLEDQLSMCGIPTKSGAVQVADTGTTVGPSKPRTATCFAI</sequence>
<evidence type="ECO:0000313" key="2">
    <source>
        <dbReference type="Proteomes" id="UP000607653"/>
    </source>
</evidence>
<organism evidence="1 2">
    <name type="scientific">Nelumbo nucifera</name>
    <name type="common">Sacred lotus</name>
    <dbReference type="NCBI Taxonomy" id="4432"/>
    <lineage>
        <taxon>Eukaryota</taxon>
        <taxon>Viridiplantae</taxon>
        <taxon>Streptophyta</taxon>
        <taxon>Embryophyta</taxon>
        <taxon>Tracheophyta</taxon>
        <taxon>Spermatophyta</taxon>
        <taxon>Magnoliopsida</taxon>
        <taxon>Proteales</taxon>
        <taxon>Nelumbonaceae</taxon>
        <taxon>Nelumbo</taxon>
    </lineage>
</organism>
<comment type="caution">
    <text evidence="1">The sequence shown here is derived from an EMBL/GenBank/DDBJ whole genome shotgun (WGS) entry which is preliminary data.</text>
</comment>
<keyword evidence="2" id="KW-1185">Reference proteome</keyword>
<accession>A0A822ZWR0</accession>
<proteinExistence type="predicted"/>
<dbReference type="EMBL" id="DUZY01000008">
    <property type="protein sequence ID" value="DAD47679.1"/>
    <property type="molecule type" value="Genomic_DNA"/>
</dbReference>
<evidence type="ECO:0000313" key="1">
    <source>
        <dbReference type="EMBL" id="DAD47679.1"/>
    </source>
</evidence>